<dbReference type="Proteomes" id="UP000199009">
    <property type="component" value="Chromosome I"/>
</dbReference>
<protein>
    <recommendedName>
        <fullName evidence="1">Probable 2-phosphosulfolactate phosphatase</fullName>
    </recommendedName>
</protein>
<keyword evidence="2" id="KW-0378">Hydrolase</keyword>
<evidence type="ECO:0000313" key="2">
    <source>
        <dbReference type="EMBL" id="SDG35910.1"/>
    </source>
</evidence>
<dbReference type="SUPFAM" id="SSF142823">
    <property type="entry name" value="ComB-like"/>
    <property type="match status" value="1"/>
</dbReference>
<name>A0A1G7TN47_9MICO</name>
<dbReference type="InterPro" id="IPR036702">
    <property type="entry name" value="ComB-like_sf"/>
</dbReference>
<keyword evidence="3" id="KW-1185">Reference proteome</keyword>
<organism evidence="2 3">
    <name type="scientific">Microbacterium pygmaeum</name>
    <dbReference type="NCBI Taxonomy" id="370764"/>
    <lineage>
        <taxon>Bacteria</taxon>
        <taxon>Bacillati</taxon>
        <taxon>Actinomycetota</taxon>
        <taxon>Actinomycetes</taxon>
        <taxon>Micrococcales</taxon>
        <taxon>Microbacteriaceae</taxon>
        <taxon>Microbacterium</taxon>
    </lineage>
</organism>
<dbReference type="GO" id="GO:0050532">
    <property type="term" value="F:2-phosphosulfolactate phosphatase activity"/>
    <property type="evidence" value="ECO:0007669"/>
    <property type="project" value="InterPro"/>
</dbReference>
<dbReference type="RefSeq" id="WP_091484905.1">
    <property type="nucleotide sequence ID" value="NZ_LT629692.1"/>
</dbReference>
<reference evidence="2 3" key="1">
    <citation type="submission" date="2016-10" db="EMBL/GenBank/DDBJ databases">
        <authorList>
            <person name="de Groot N.N."/>
        </authorList>
    </citation>
    <scope>NUCLEOTIDE SEQUENCE [LARGE SCALE GENOMIC DNA]</scope>
    <source>
        <strain evidence="2 3">DSM 23142</strain>
    </source>
</reference>
<dbReference type="InterPro" id="IPR005238">
    <property type="entry name" value="ComB-like"/>
</dbReference>
<dbReference type="GO" id="GO:0000287">
    <property type="term" value="F:magnesium ion binding"/>
    <property type="evidence" value="ECO:0007669"/>
    <property type="project" value="InterPro"/>
</dbReference>
<gene>
    <name evidence="2" type="ORF">SAMN04489810_0086</name>
</gene>
<dbReference type="Gene3D" id="3.90.1560.10">
    <property type="entry name" value="ComB-like"/>
    <property type="match status" value="2"/>
</dbReference>
<proteinExistence type="predicted"/>
<dbReference type="EMBL" id="LT629692">
    <property type="protein sequence ID" value="SDG35910.1"/>
    <property type="molecule type" value="Genomic_DNA"/>
</dbReference>
<sequence length="220" mass="22602">MPGQQHPFSQSDYQVRLDWGLDGLVRITPADVVVIVDVLRFSTTVTVALESGADFPLDAAAHEISINGAPLAEAAGRSGALVLLGGLRNAGAVGAAIYAEQARRGARTSIAVIACGELAGRGDAHRNPDAHVRFAVEDQLGAGAVIDALAELGIDHSSPEAAVAGESFRALRRAATHLVTASGSGRELAEAGLRNEVLAAATADAASVVPVLREGLFRPF</sequence>
<dbReference type="AlphaFoldDB" id="A0A1G7TN47"/>
<dbReference type="STRING" id="370764.SAMN04489810_0086"/>
<accession>A0A1G7TN47</accession>
<evidence type="ECO:0000313" key="3">
    <source>
        <dbReference type="Proteomes" id="UP000199009"/>
    </source>
</evidence>
<evidence type="ECO:0000256" key="1">
    <source>
        <dbReference type="ARBA" id="ARBA00021948"/>
    </source>
</evidence>
<dbReference type="Pfam" id="PF04029">
    <property type="entry name" value="2-ph_phosp"/>
    <property type="match status" value="1"/>
</dbReference>
<dbReference type="OrthoDB" id="8588453at2"/>